<proteinExistence type="predicted"/>
<comment type="caution">
    <text evidence="1">The sequence shown here is derived from an EMBL/GenBank/DDBJ whole genome shotgun (WGS) entry which is preliminary data.</text>
</comment>
<dbReference type="Proteomes" id="UP000827976">
    <property type="component" value="Chromosome 5"/>
</dbReference>
<keyword evidence="2" id="KW-1185">Reference proteome</keyword>
<accession>A0ACB7W730</accession>
<evidence type="ECO:0000313" key="2">
    <source>
        <dbReference type="Proteomes" id="UP000827976"/>
    </source>
</evidence>
<protein>
    <submittedName>
        <fullName evidence="1">Histidine phosphatase protein</fullName>
    </submittedName>
</protein>
<dbReference type="EMBL" id="CM037015">
    <property type="protein sequence ID" value="KAH7683232.1"/>
    <property type="molecule type" value="Genomic_DNA"/>
</dbReference>
<reference evidence="2" key="1">
    <citation type="journal article" date="2022" name="Nat. Commun.">
        <title>Chromosome evolution and the genetic basis of agronomically important traits in greater yam.</title>
        <authorList>
            <person name="Bredeson J.V."/>
            <person name="Lyons J.B."/>
            <person name="Oniyinde I.O."/>
            <person name="Okereke N.R."/>
            <person name="Kolade O."/>
            <person name="Nnabue I."/>
            <person name="Nwadili C.O."/>
            <person name="Hribova E."/>
            <person name="Parker M."/>
            <person name="Nwogha J."/>
            <person name="Shu S."/>
            <person name="Carlson J."/>
            <person name="Kariba R."/>
            <person name="Muthemba S."/>
            <person name="Knop K."/>
            <person name="Barton G.J."/>
            <person name="Sherwood A.V."/>
            <person name="Lopez-Montes A."/>
            <person name="Asiedu R."/>
            <person name="Jamnadass R."/>
            <person name="Muchugi A."/>
            <person name="Goodstein D."/>
            <person name="Egesi C.N."/>
            <person name="Featherston J."/>
            <person name="Asfaw A."/>
            <person name="Simpson G.G."/>
            <person name="Dolezel J."/>
            <person name="Hendre P.S."/>
            <person name="Van Deynze A."/>
            <person name="Kumar P.L."/>
            <person name="Obidiegwu J.E."/>
            <person name="Bhattacharjee R."/>
            <person name="Rokhsar D.S."/>
        </authorList>
    </citation>
    <scope>NUCLEOTIDE SEQUENCE [LARGE SCALE GENOMIC DNA]</scope>
    <source>
        <strain evidence="2">cv. TDa95/00328</strain>
    </source>
</reference>
<gene>
    <name evidence="1" type="ORF">IHE45_05G170000</name>
</gene>
<sequence length="155" mass="18126">MDDPIYIEKLQAMKRYRKTSTTSIGLLSKLFQYFLSALAVGLLLSRLCSSLMVLFSMPKYLFIVCNIIIIIFLAGDSKLSKASPAPDIYEEYVKRNQSEMGNVVEDMDEEDQEDHEDHEEMDKRFDEFIARVIIQRRNEARMLLFSERMNIHAMK</sequence>
<organism evidence="1 2">
    <name type="scientific">Dioscorea alata</name>
    <name type="common">Purple yam</name>
    <dbReference type="NCBI Taxonomy" id="55571"/>
    <lineage>
        <taxon>Eukaryota</taxon>
        <taxon>Viridiplantae</taxon>
        <taxon>Streptophyta</taxon>
        <taxon>Embryophyta</taxon>
        <taxon>Tracheophyta</taxon>
        <taxon>Spermatophyta</taxon>
        <taxon>Magnoliopsida</taxon>
        <taxon>Liliopsida</taxon>
        <taxon>Dioscoreales</taxon>
        <taxon>Dioscoreaceae</taxon>
        <taxon>Dioscorea</taxon>
    </lineage>
</organism>
<name>A0ACB7W730_DIOAL</name>
<evidence type="ECO:0000313" key="1">
    <source>
        <dbReference type="EMBL" id="KAH7683232.1"/>
    </source>
</evidence>